<evidence type="ECO:0000256" key="2">
    <source>
        <dbReference type="ARBA" id="ARBA00022475"/>
    </source>
</evidence>
<dbReference type="InterPro" id="IPR009126">
    <property type="entry name" value="Cholcskin_rcpt"/>
</dbReference>
<keyword evidence="7" id="KW-0564">Palmitate</keyword>
<dbReference type="PROSITE" id="PS50262">
    <property type="entry name" value="G_PROTEIN_RECEP_F1_2"/>
    <property type="match status" value="1"/>
</dbReference>
<proteinExistence type="inferred from homology"/>
<comment type="caution">
    <text evidence="16">The sequence shown here is derived from an EMBL/GenBank/DDBJ whole genome shotgun (WGS) entry which is preliminary data.</text>
</comment>
<feature type="transmembrane region" description="Helical" evidence="14">
    <location>
        <begin position="177"/>
        <end position="197"/>
    </location>
</feature>
<keyword evidence="17" id="KW-1185">Reference proteome</keyword>
<keyword evidence="11 13" id="KW-0807">Transducer</keyword>
<dbReference type="Proteomes" id="UP000494206">
    <property type="component" value="Unassembled WGS sequence"/>
</dbReference>
<evidence type="ECO:0000256" key="7">
    <source>
        <dbReference type="ARBA" id="ARBA00023139"/>
    </source>
</evidence>
<keyword evidence="6 14" id="KW-0472">Membrane</keyword>
<keyword evidence="2" id="KW-1003">Cell membrane</keyword>
<gene>
    <name evidence="16" type="ORF">CBOVIS_LOCUS12356</name>
</gene>
<dbReference type="CDD" id="cd14993">
    <property type="entry name" value="7tmA_CCKR-like"/>
    <property type="match status" value="1"/>
</dbReference>
<evidence type="ECO:0000256" key="5">
    <source>
        <dbReference type="ARBA" id="ARBA00023040"/>
    </source>
</evidence>
<feature type="transmembrane region" description="Helical" evidence="14">
    <location>
        <begin position="93"/>
        <end position="111"/>
    </location>
</feature>
<dbReference type="PANTHER" id="PTHR24238:SF60">
    <property type="entry name" value="G-PROTEIN COUPLED RECEPTORS FAMILY 1 PROFILE DOMAIN-CONTAINING PROTEIN"/>
    <property type="match status" value="1"/>
</dbReference>
<evidence type="ECO:0000256" key="12">
    <source>
        <dbReference type="ARBA" id="ARBA00023288"/>
    </source>
</evidence>
<evidence type="ECO:0000256" key="13">
    <source>
        <dbReference type="RuleBase" id="RU000688"/>
    </source>
</evidence>
<evidence type="ECO:0000256" key="9">
    <source>
        <dbReference type="ARBA" id="ARBA00023170"/>
    </source>
</evidence>
<feature type="transmembrane region" description="Helical" evidence="14">
    <location>
        <begin position="15"/>
        <end position="40"/>
    </location>
</feature>
<evidence type="ECO:0000256" key="14">
    <source>
        <dbReference type="SAM" id="Phobius"/>
    </source>
</evidence>
<evidence type="ECO:0000313" key="17">
    <source>
        <dbReference type="Proteomes" id="UP000494206"/>
    </source>
</evidence>
<dbReference type="EMBL" id="CADEPM010000011">
    <property type="protein sequence ID" value="CAB3410904.1"/>
    <property type="molecule type" value="Genomic_DNA"/>
</dbReference>
<feature type="transmembrane region" description="Helical" evidence="14">
    <location>
        <begin position="318"/>
        <end position="338"/>
    </location>
</feature>
<dbReference type="PRINTS" id="PR01822">
    <property type="entry name" value="CCYSTOKININR"/>
</dbReference>
<keyword evidence="3 13" id="KW-0812">Transmembrane</keyword>
<dbReference type="OrthoDB" id="10037617at2759"/>
<evidence type="ECO:0000256" key="6">
    <source>
        <dbReference type="ARBA" id="ARBA00023136"/>
    </source>
</evidence>
<name>A0A8S1FEA9_9PELO</name>
<sequence length="431" mass="48684">MYNGACSMILTPYSIFISFIYVTCLILSLIGNAIVILTILGKRHRSRSITNFYLLNLAFADLLRSIICIPSTLLSELTQCWILSSLMCKIVAFLQPVGVCASAYTLAVIAVERYYAICRPLESRKWQTKKRALVTISVVWLFSFSANIASLFSYEKMSLGTKFTCDSSRGPTFDFVYQLYITFALLFVPLALMISLYGNVIFTLNTAINNDNPTLEQHLIEKTLPSRASFSDWFSTTINRVPSMKLMSKSVNFSRLTVKEKNSLSIPRAVSARASRRQSSFSSFLNFSPRNSFDSSMLLRSTNQEKILIAKKKVTRMLITLVIVFALCWVPSYMYWLIIRMADLMGNNLWSSSINASLTVLTYVSSMANPITYCFMNKSFRASVLAFFRKNQNHATRCSAMPIRRSPSPKESPPNIPAIKIDLVLENSVQI</sequence>
<dbReference type="InterPro" id="IPR017452">
    <property type="entry name" value="GPCR_Rhodpsn_7TM"/>
</dbReference>
<keyword evidence="9 13" id="KW-0675">Receptor</keyword>
<evidence type="ECO:0000256" key="1">
    <source>
        <dbReference type="ARBA" id="ARBA00004651"/>
    </source>
</evidence>
<dbReference type="PROSITE" id="PS00237">
    <property type="entry name" value="G_PROTEIN_RECEP_F1_1"/>
    <property type="match status" value="1"/>
</dbReference>
<dbReference type="GO" id="GO:0008188">
    <property type="term" value="F:neuropeptide receptor activity"/>
    <property type="evidence" value="ECO:0007669"/>
    <property type="project" value="TreeGrafter"/>
</dbReference>
<dbReference type="PANTHER" id="PTHR24238">
    <property type="entry name" value="G-PROTEIN COUPLED RECEPTOR"/>
    <property type="match status" value="1"/>
</dbReference>
<accession>A0A8S1FEA9</accession>
<feature type="domain" description="G-protein coupled receptors family 1 profile" evidence="15">
    <location>
        <begin position="31"/>
        <end position="373"/>
    </location>
</feature>
<evidence type="ECO:0000256" key="10">
    <source>
        <dbReference type="ARBA" id="ARBA00023180"/>
    </source>
</evidence>
<feature type="transmembrane region" description="Helical" evidence="14">
    <location>
        <begin position="358"/>
        <end position="376"/>
    </location>
</feature>
<dbReference type="InterPro" id="IPR000276">
    <property type="entry name" value="GPCR_Rhodpsn"/>
</dbReference>
<comment type="subcellular location">
    <subcellularLocation>
        <location evidence="1">Cell membrane</location>
        <topology evidence="1">Multi-pass membrane protein</topology>
    </subcellularLocation>
</comment>
<comment type="similarity">
    <text evidence="13">Belongs to the G-protein coupled receptor 1 family.</text>
</comment>
<keyword evidence="5 13" id="KW-0297">G-protein coupled receptor</keyword>
<dbReference type="Gene3D" id="1.20.1070.10">
    <property type="entry name" value="Rhodopsin 7-helix transmembrane proteins"/>
    <property type="match status" value="1"/>
</dbReference>
<dbReference type="Pfam" id="PF00001">
    <property type="entry name" value="7tm_1"/>
    <property type="match status" value="1"/>
</dbReference>
<feature type="transmembrane region" description="Helical" evidence="14">
    <location>
        <begin position="52"/>
        <end position="73"/>
    </location>
</feature>
<organism evidence="16 17">
    <name type="scientific">Caenorhabditis bovis</name>
    <dbReference type="NCBI Taxonomy" id="2654633"/>
    <lineage>
        <taxon>Eukaryota</taxon>
        <taxon>Metazoa</taxon>
        <taxon>Ecdysozoa</taxon>
        <taxon>Nematoda</taxon>
        <taxon>Chromadorea</taxon>
        <taxon>Rhabditida</taxon>
        <taxon>Rhabditina</taxon>
        <taxon>Rhabditomorpha</taxon>
        <taxon>Rhabditoidea</taxon>
        <taxon>Rhabditidae</taxon>
        <taxon>Peloderinae</taxon>
        <taxon>Caenorhabditis</taxon>
    </lineage>
</organism>
<keyword evidence="8" id="KW-1015">Disulfide bond</keyword>
<keyword evidence="10" id="KW-0325">Glycoprotein</keyword>
<dbReference type="SUPFAM" id="SSF81321">
    <property type="entry name" value="Family A G protein-coupled receptor-like"/>
    <property type="match status" value="1"/>
</dbReference>
<keyword evidence="4 14" id="KW-1133">Transmembrane helix</keyword>
<evidence type="ECO:0000256" key="3">
    <source>
        <dbReference type="ARBA" id="ARBA00022692"/>
    </source>
</evidence>
<protein>
    <recommendedName>
        <fullName evidence="15">G-protein coupled receptors family 1 profile domain-containing protein</fullName>
    </recommendedName>
</protein>
<reference evidence="16 17" key="1">
    <citation type="submission" date="2020-04" db="EMBL/GenBank/DDBJ databases">
        <authorList>
            <person name="Laetsch R D."/>
            <person name="Stevens L."/>
            <person name="Kumar S."/>
            <person name="Blaxter L. M."/>
        </authorList>
    </citation>
    <scope>NUCLEOTIDE SEQUENCE [LARGE SCALE GENOMIC DNA]</scope>
</reference>
<evidence type="ECO:0000313" key="16">
    <source>
        <dbReference type="EMBL" id="CAB3410904.1"/>
    </source>
</evidence>
<keyword evidence="12" id="KW-0449">Lipoprotein</keyword>
<dbReference type="AlphaFoldDB" id="A0A8S1FEA9"/>
<evidence type="ECO:0000256" key="4">
    <source>
        <dbReference type="ARBA" id="ARBA00022989"/>
    </source>
</evidence>
<evidence type="ECO:0000256" key="8">
    <source>
        <dbReference type="ARBA" id="ARBA00023157"/>
    </source>
</evidence>
<evidence type="ECO:0000259" key="15">
    <source>
        <dbReference type="PROSITE" id="PS50262"/>
    </source>
</evidence>
<dbReference type="PRINTS" id="PR00237">
    <property type="entry name" value="GPCRRHODOPSN"/>
</dbReference>
<feature type="transmembrane region" description="Helical" evidence="14">
    <location>
        <begin position="132"/>
        <end position="154"/>
    </location>
</feature>
<dbReference type="GO" id="GO:0005886">
    <property type="term" value="C:plasma membrane"/>
    <property type="evidence" value="ECO:0007669"/>
    <property type="project" value="UniProtKB-SubCell"/>
</dbReference>
<evidence type="ECO:0000256" key="11">
    <source>
        <dbReference type="ARBA" id="ARBA00023224"/>
    </source>
</evidence>